<dbReference type="Pfam" id="PF01476">
    <property type="entry name" value="LysM"/>
    <property type="match status" value="1"/>
</dbReference>
<evidence type="ECO:0000313" key="2">
    <source>
        <dbReference type="EMBL" id="GBG71825.1"/>
    </source>
</evidence>
<dbReference type="PANTHER" id="PTHR45927">
    <property type="entry name" value="LYSM-DOMAIN RECEPTOR-LIKE KINASE-RELATED"/>
    <property type="match status" value="1"/>
</dbReference>
<proteinExistence type="predicted"/>
<dbReference type="PROSITE" id="PS51782">
    <property type="entry name" value="LYSM"/>
    <property type="match status" value="1"/>
</dbReference>
<dbReference type="Gene3D" id="3.10.350.10">
    <property type="entry name" value="LysM domain"/>
    <property type="match status" value="1"/>
</dbReference>
<dbReference type="Proteomes" id="UP000265515">
    <property type="component" value="Unassembled WGS sequence"/>
</dbReference>
<reference evidence="2 3" key="1">
    <citation type="journal article" date="2018" name="Cell">
        <title>The Chara Genome: Secondary Complexity and Implications for Plant Terrestrialization.</title>
        <authorList>
            <person name="Nishiyama T."/>
            <person name="Sakayama H."/>
            <person name="Vries J.D."/>
            <person name="Buschmann H."/>
            <person name="Saint-Marcoux D."/>
            <person name="Ullrich K.K."/>
            <person name="Haas F.B."/>
            <person name="Vanderstraeten L."/>
            <person name="Becker D."/>
            <person name="Lang D."/>
            <person name="Vosolsobe S."/>
            <person name="Rombauts S."/>
            <person name="Wilhelmsson P.K.I."/>
            <person name="Janitza P."/>
            <person name="Kern R."/>
            <person name="Heyl A."/>
            <person name="Rumpler F."/>
            <person name="Villalobos L.I.A.C."/>
            <person name="Clay J.M."/>
            <person name="Skokan R."/>
            <person name="Toyoda A."/>
            <person name="Suzuki Y."/>
            <person name="Kagoshima H."/>
            <person name="Schijlen E."/>
            <person name="Tajeshwar N."/>
            <person name="Catarino B."/>
            <person name="Hetherington A.J."/>
            <person name="Saltykova A."/>
            <person name="Bonnot C."/>
            <person name="Breuninger H."/>
            <person name="Symeonidi A."/>
            <person name="Radhakrishnan G.V."/>
            <person name="Van Nieuwerburgh F."/>
            <person name="Deforce D."/>
            <person name="Chang C."/>
            <person name="Karol K.G."/>
            <person name="Hedrich R."/>
            <person name="Ulvskov P."/>
            <person name="Glockner G."/>
            <person name="Delwiche C.F."/>
            <person name="Petrasek J."/>
            <person name="Van de Peer Y."/>
            <person name="Friml J."/>
            <person name="Beilby M."/>
            <person name="Dolan L."/>
            <person name="Kohara Y."/>
            <person name="Sugano S."/>
            <person name="Fujiyama A."/>
            <person name="Delaux P.-M."/>
            <person name="Quint M."/>
            <person name="TheiBen G."/>
            <person name="Hagemann M."/>
            <person name="Harholt J."/>
            <person name="Dunand C."/>
            <person name="Zachgo S."/>
            <person name="Langdale J."/>
            <person name="Maumus F."/>
            <person name="Straeten D.V.D."/>
            <person name="Gould S.B."/>
            <person name="Rensing S.A."/>
        </authorList>
    </citation>
    <scope>NUCLEOTIDE SEQUENCE [LARGE SCALE GENOMIC DNA]</scope>
    <source>
        <strain evidence="2 3">S276</strain>
    </source>
</reference>
<keyword evidence="3" id="KW-1185">Reference proteome</keyword>
<dbReference type="Gramene" id="GBG71825">
    <property type="protein sequence ID" value="GBG71825"/>
    <property type="gene ID" value="CBR_g10767"/>
</dbReference>
<dbReference type="STRING" id="69332.A0A388KP60"/>
<feature type="domain" description="LysM" evidence="1">
    <location>
        <begin position="104"/>
        <end position="150"/>
    </location>
</feature>
<dbReference type="InterPro" id="IPR052611">
    <property type="entry name" value="Plant_RLK_LysM"/>
</dbReference>
<accession>A0A388KP60</accession>
<name>A0A388KP60_CHABU</name>
<dbReference type="OrthoDB" id="2107166at2759"/>
<comment type="caution">
    <text evidence="2">The sequence shown here is derived from an EMBL/GenBank/DDBJ whole genome shotgun (WGS) entry which is preliminary data.</text>
</comment>
<dbReference type="InterPro" id="IPR018392">
    <property type="entry name" value="LysM"/>
</dbReference>
<evidence type="ECO:0000259" key="1">
    <source>
        <dbReference type="PROSITE" id="PS51782"/>
    </source>
</evidence>
<dbReference type="SMART" id="SM00257">
    <property type="entry name" value="LysM"/>
    <property type="match status" value="1"/>
</dbReference>
<organism evidence="2 3">
    <name type="scientific">Chara braunii</name>
    <name type="common">Braun's stonewort</name>
    <dbReference type="NCBI Taxonomy" id="69332"/>
    <lineage>
        <taxon>Eukaryota</taxon>
        <taxon>Viridiplantae</taxon>
        <taxon>Streptophyta</taxon>
        <taxon>Charophyceae</taxon>
        <taxon>Charales</taxon>
        <taxon>Characeae</taxon>
        <taxon>Chara</taxon>
    </lineage>
</organism>
<dbReference type="SUPFAM" id="SSF54106">
    <property type="entry name" value="LysM domain"/>
    <property type="match status" value="1"/>
</dbReference>
<dbReference type="EMBL" id="BFEA01000154">
    <property type="protein sequence ID" value="GBG71825.1"/>
    <property type="molecule type" value="Genomic_DNA"/>
</dbReference>
<sequence>MARVHVLAPRGQRNEAAMMIFVFIFVGLLCVGFDAASARLSCTSGAGSCQSLVVFHPQSNRNVSTIEALFGRINDSVTDPGDPEKEWFIPVNCSCVNGTYLSLVNYTVKSGDSLSKIATYYQNLTTWPKIQEASKLESADNISPDEQLTVPIPCGCMANATNSTYVTYGRQEGDTADSIAEAMNTNVSRVVKEAMEADANNTVLVFPLRCDWMC</sequence>
<gene>
    <name evidence="2" type="ORF">CBR_g10767</name>
</gene>
<protein>
    <recommendedName>
        <fullName evidence="1">LysM domain-containing protein</fullName>
    </recommendedName>
</protein>
<dbReference type="PANTHER" id="PTHR45927:SF6">
    <property type="entry name" value="PROTEIN LYK5"/>
    <property type="match status" value="1"/>
</dbReference>
<dbReference type="InterPro" id="IPR036779">
    <property type="entry name" value="LysM_dom_sf"/>
</dbReference>
<dbReference type="CDD" id="cd00118">
    <property type="entry name" value="LysM"/>
    <property type="match status" value="1"/>
</dbReference>
<dbReference type="AlphaFoldDB" id="A0A388KP60"/>
<evidence type="ECO:0000313" key="3">
    <source>
        <dbReference type="Proteomes" id="UP000265515"/>
    </source>
</evidence>